<dbReference type="STRING" id="33114.A0A2G2W003"/>
<dbReference type="InterPro" id="IPR011989">
    <property type="entry name" value="ARM-like"/>
</dbReference>
<accession>A0A2G2W003</accession>
<dbReference type="Proteomes" id="UP000224567">
    <property type="component" value="Unassembled WGS sequence"/>
</dbReference>
<reference evidence="1 2" key="1">
    <citation type="journal article" date="2017" name="Genome Biol.">
        <title>New reference genome sequences of hot pepper reveal the massive evolution of plant disease-resistance genes by retroduplication.</title>
        <authorList>
            <person name="Kim S."/>
            <person name="Park J."/>
            <person name="Yeom S.I."/>
            <person name="Kim Y.M."/>
            <person name="Seo E."/>
            <person name="Kim K.T."/>
            <person name="Kim M.S."/>
            <person name="Lee J.M."/>
            <person name="Cheong K."/>
            <person name="Shin H.S."/>
            <person name="Kim S.B."/>
            <person name="Han K."/>
            <person name="Lee J."/>
            <person name="Park M."/>
            <person name="Lee H.A."/>
            <person name="Lee H.Y."/>
            <person name="Lee Y."/>
            <person name="Oh S."/>
            <person name="Lee J.H."/>
            <person name="Choi E."/>
            <person name="Choi E."/>
            <person name="Lee S.E."/>
            <person name="Jeon J."/>
            <person name="Kim H."/>
            <person name="Choi G."/>
            <person name="Song H."/>
            <person name="Lee J."/>
            <person name="Lee S.C."/>
            <person name="Kwon J.K."/>
            <person name="Lee H.Y."/>
            <person name="Koo N."/>
            <person name="Hong Y."/>
            <person name="Kim R.W."/>
            <person name="Kang W.H."/>
            <person name="Huh J.H."/>
            <person name="Kang B.C."/>
            <person name="Yang T.J."/>
            <person name="Lee Y.H."/>
            <person name="Bennetzen J.L."/>
            <person name="Choi D."/>
        </authorList>
    </citation>
    <scope>NUCLEOTIDE SEQUENCE [LARGE SCALE GENOMIC DNA]</scope>
    <source>
        <strain evidence="2">cv. PBC81</strain>
    </source>
</reference>
<evidence type="ECO:0000313" key="1">
    <source>
        <dbReference type="EMBL" id="PHT38541.1"/>
    </source>
</evidence>
<evidence type="ECO:0000313" key="2">
    <source>
        <dbReference type="Proteomes" id="UP000224567"/>
    </source>
</evidence>
<organism evidence="1 2">
    <name type="scientific">Capsicum baccatum</name>
    <name type="common">Peruvian pepper</name>
    <dbReference type="NCBI Taxonomy" id="33114"/>
    <lineage>
        <taxon>Eukaryota</taxon>
        <taxon>Viridiplantae</taxon>
        <taxon>Streptophyta</taxon>
        <taxon>Embryophyta</taxon>
        <taxon>Tracheophyta</taxon>
        <taxon>Spermatophyta</taxon>
        <taxon>Magnoliopsida</taxon>
        <taxon>eudicotyledons</taxon>
        <taxon>Gunneridae</taxon>
        <taxon>Pentapetalae</taxon>
        <taxon>asterids</taxon>
        <taxon>lamiids</taxon>
        <taxon>Solanales</taxon>
        <taxon>Solanaceae</taxon>
        <taxon>Solanoideae</taxon>
        <taxon>Capsiceae</taxon>
        <taxon>Capsicum</taxon>
    </lineage>
</organism>
<gene>
    <name evidence="1" type="ORF">CQW23_22114</name>
</gene>
<sequence>MFLSQSILLWLNHLPIRFNLDEAKISHKFLSSMMEMSEEKVIGPGGSCIPITIFLLSEDFGSTYAADKDKQTGVVVDVRLDFRKEIEWSGRRIVQNAKVLCMPNSVMWTCNPNGDINVVDVGLSQMVGLGGLVSGRVDCVKLGS</sequence>
<dbReference type="Gene3D" id="1.25.10.10">
    <property type="entry name" value="Leucine-rich Repeat Variant"/>
    <property type="match status" value="1"/>
</dbReference>
<comment type="caution">
    <text evidence="1">The sequence shown here is derived from an EMBL/GenBank/DDBJ whole genome shotgun (WGS) entry which is preliminary data.</text>
</comment>
<name>A0A2G2W003_CAPBA</name>
<protein>
    <submittedName>
        <fullName evidence="1">Uncharacterized protein</fullName>
    </submittedName>
</protein>
<dbReference type="EMBL" id="MLFT02000009">
    <property type="protein sequence ID" value="PHT38541.1"/>
    <property type="molecule type" value="Genomic_DNA"/>
</dbReference>
<dbReference type="AlphaFoldDB" id="A0A2G2W003"/>
<keyword evidence="2" id="KW-1185">Reference proteome</keyword>
<proteinExistence type="predicted"/>
<reference evidence="2" key="2">
    <citation type="journal article" date="2017" name="J. Anim. Genet.">
        <title>Multiple reference genome sequences of hot pepper reveal the massive evolution of plant disease resistance genes by retroduplication.</title>
        <authorList>
            <person name="Kim S."/>
            <person name="Park J."/>
            <person name="Yeom S.-I."/>
            <person name="Kim Y.-M."/>
            <person name="Seo E."/>
            <person name="Kim K.-T."/>
            <person name="Kim M.-S."/>
            <person name="Lee J.M."/>
            <person name="Cheong K."/>
            <person name="Shin H.-S."/>
            <person name="Kim S.-B."/>
            <person name="Han K."/>
            <person name="Lee J."/>
            <person name="Park M."/>
            <person name="Lee H.-A."/>
            <person name="Lee H.-Y."/>
            <person name="Lee Y."/>
            <person name="Oh S."/>
            <person name="Lee J.H."/>
            <person name="Choi E."/>
            <person name="Choi E."/>
            <person name="Lee S.E."/>
            <person name="Jeon J."/>
            <person name="Kim H."/>
            <person name="Choi G."/>
            <person name="Song H."/>
            <person name="Lee J."/>
            <person name="Lee S.-C."/>
            <person name="Kwon J.-K."/>
            <person name="Lee H.-Y."/>
            <person name="Koo N."/>
            <person name="Hong Y."/>
            <person name="Kim R.W."/>
            <person name="Kang W.-H."/>
            <person name="Huh J.H."/>
            <person name="Kang B.-C."/>
            <person name="Yang T.-J."/>
            <person name="Lee Y.-H."/>
            <person name="Bennetzen J.L."/>
            <person name="Choi D."/>
        </authorList>
    </citation>
    <scope>NUCLEOTIDE SEQUENCE [LARGE SCALE GENOMIC DNA]</scope>
    <source>
        <strain evidence="2">cv. PBC81</strain>
    </source>
</reference>